<dbReference type="GeneID" id="83005228"/>
<dbReference type="GO" id="GO:0006352">
    <property type="term" value="P:DNA-templated transcription initiation"/>
    <property type="evidence" value="ECO:0007669"/>
    <property type="project" value="InterPro"/>
</dbReference>
<evidence type="ECO:0000256" key="1">
    <source>
        <dbReference type="ARBA" id="ARBA00010641"/>
    </source>
</evidence>
<reference evidence="8 9" key="1">
    <citation type="submission" date="2018-08" db="EMBL/GenBank/DDBJ databases">
        <title>A genome reference for cultivated species of the human gut microbiota.</title>
        <authorList>
            <person name="Zou Y."/>
            <person name="Xue W."/>
            <person name="Luo G."/>
        </authorList>
    </citation>
    <scope>NUCLEOTIDE SEQUENCE [LARGE SCALE GENOMIC DNA]</scope>
    <source>
        <strain evidence="8 9">AM07-24</strain>
    </source>
</reference>
<dbReference type="InterPro" id="IPR036388">
    <property type="entry name" value="WH-like_DNA-bd_sf"/>
</dbReference>
<dbReference type="OrthoDB" id="9808901at2"/>
<gene>
    <name evidence="8" type="ORF">DW099_03000</name>
</gene>
<dbReference type="PANTHER" id="PTHR43133:SF8">
    <property type="entry name" value="RNA POLYMERASE SIGMA FACTOR HI_1459-RELATED"/>
    <property type="match status" value="1"/>
</dbReference>
<organism evidence="8 9">
    <name type="scientific">Emergencia timonensis</name>
    <dbReference type="NCBI Taxonomy" id="1776384"/>
    <lineage>
        <taxon>Bacteria</taxon>
        <taxon>Bacillati</taxon>
        <taxon>Bacillota</taxon>
        <taxon>Clostridia</taxon>
        <taxon>Peptostreptococcales</taxon>
        <taxon>Anaerovoracaceae</taxon>
        <taxon>Emergencia</taxon>
    </lineage>
</organism>
<dbReference type="Pfam" id="PF08281">
    <property type="entry name" value="Sigma70_r4_2"/>
    <property type="match status" value="1"/>
</dbReference>
<feature type="domain" description="RNA polymerase sigma-70 region 2" evidence="6">
    <location>
        <begin position="31"/>
        <end position="83"/>
    </location>
</feature>
<dbReference type="EMBL" id="QRMS01000001">
    <property type="protein sequence ID" value="RHJ89556.1"/>
    <property type="molecule type" value="Genomic_DNA"/>
</dbReference>
<comment type="similarity">
    <text evidence="1">Belongs to the sigma-70 factor family. ECF subfamily.</text>
</comment>
<keyword evidence="4" id="KW-0238">DNA-binding</keyword>
<evidence type="ECO:0000256" key="4">
    <source>
        <dbReference type="ARBA" id="ARBA00023125"/>
    </source>
</evidence>
<dbReference type="InterPro" id="IPR013324">
    <property type="entry name" value="RNA_pol_sigma_r3/r4-like"/>
</dbReference>
<evidence type="ECO:0000256" key="2">
    <source>
        <dbReference type="ARBA" id="ARBA00023015"/>
    </source>
</evidence>
<sequence>MEDSKIVELYWQRSEAAISETAKKYDKYCNHIAYNILYNSEDAEECVNDTYMRAWNAIPPHKPSRLSTFLGKITRNLALNKYKGYNTQKRGAGQTDLVLAELEECLSTNGKVEDLVDEMVLVDAINRFLAGLPKANRMVFVRRYWYMNSIKEISDQFAMNPNKVTTMLFRMRNDLKLHLESEEIHL</sequence>
<dbReference type="InterPro" id="IPR039425">
    <property type="entry name" value="RNA_pol_sigma-70-like"/>
</dbReference>
<dbReference type="InterPro" id="IPR013249">
    <property type="entry name" value="RNA_pol_sigma70_r4_t2"/>
</dbReference>
<dbReference type="GO" id="GO:0003677">
    <property type="term" value="F:DNA binding"/>
    <property type="evidence" value="ECO:0007669"/>
    <property type="project" value="UniProtKB-KW"/>
</dbReference>
<accession>A0A415E710</accession>
<keyword evidence="9" id="KW-1185">Reference proteome</keyword>
<comment type="caution">
    <text evidence="8">The sequence shown here is derived from an EMBL/GenBank/DDBJ whole genome shotgun (WGS) entry which is preliminary data.</text>
</comment>
<dbReference type="SUPFAM" id="SSF88659">
    <property type="entry name" value="Sigma3 and sigma4 domains of RNA polymerase sigma factors"/>
    <property type="match status" value="1"/>
</dbReference>
<keyword evidence="5" id="KW-0804">Transcription</keyword>
<dbReference type="Gene3D" id="1.10.1740.10">
    <property type="match status" value="1"/>
</dbReference>
<proteinExistence type="inferred from homology"/>
<evidence type="ECO:0000313" key="8">
    <source>
        <dbReference type="EMBL" id="RHJ89556.1"/>
    </source>
</evidence>
<dbReference type="AlphaFoldDB" id="A0A415E710"/>
<dbReference type="PANTHER" id="PTHR43133">
    <property type="entry name" value="RNA POLYMERASE ECF-TYPE SIGMA FACTO"/>
    <property type="match status" value="1"/>
</dbReference>
<dbReference type="InterPro" id="IPR007627">
    <property type="entry name" value="RNA_pol_sigma70_r2"/>
</dbReference>
<evidence type="ECO:0000256" key="3">
    <source>
        <dbReference type="ARBA" id="ARBA00023082"/>
    </source>
</evidence>
<dbReference type="SUPFAM" id="SSF88946">
    <property type="entry name" value="Sigma2 domain of RNA polymerase sigma factors"/>
    <property type="match status" value="1"/>
</dbReference>
<dbReference type="Gene3D" id="1.10.10.10">
    <property type="entry name" value="Winged helix-like DNA-binding domain superfamily/Winged helix DNA-binding domain"/>
    <property type="match status" value="1"/>
</dbReference>
<evidence type="ECO:0000259" key="7">
    <source>
        <dbReference type="Pfam" id="PF08281"/>
    </source>
</evidence>
<dbReference type="Pfam" id="PF04542">
    <property type="entry name" value="Sigma70_r2"/>
    <property type="match status" value="1"/>
</dbReference>
<protein>
    <submittedName>
        <fullName evidence="8">RNA polymerase sigma factor</fullName>
    </submittedName>
</protein>
<evidence type="ECO:0000259" key="6">
    <source>
        <dbReference type="Pfam" id="PF04542"/>
    </source>
</evidence>
<dbReference type="GO" id="GO:0016987">
    <property type="term" value="F:sigma factor activity"/>
    <property type="evidence" value="ECO:0007669"/>
    <property type="project" value="UniProtKB-KW"/>
</dbReference>
<keyword evidence="3" id="KW-0731">Sigma factor</keyword>
<evidence type="ECO:0000313" key="9">
    <source>
        <dbReference type="Proteomes" id="UP000284841"/>
    </source>
</evidence>
<dbReference type="NCBIfam" id="TIGR02937">
    <property type="entry name" value="sigma70-ECF"/>
    <property type="match status" value="1"/>
</dbReference>
<evidence type="ECO:0000256" key="5">
    <source>
        <dbReference type="ARBA" id="ARBA00023163"/>
    </source>
</evidence>
<dbReference type="InterPro" id="IPR013325">
    <property type="entry name" value="RNA_pol_sigma_r2"/>
</dbReference>
<dbReference type="STRING" id="1776384.GCA_900086585_02909"/>
<keyword evidence="2" id="KW-0805">Transcription regulation</keyword>
<dbReference type="RefSeq" id="WP_067540013.1">
    <property type="nucleotide sequence ID" value="NZ_AP025567.1"/>
</dbReference>
<dbReference type="InterPro" id="IPR014284">
    <property type="entry name" value="RNA_pol_sigma-70_dom"/>
</dbReference>
<dbReference type="Proteomes" id="UP000284841">
    <property type="component" value="Unassembled WGS sequence"/>
</dbReference>
<feature type="domain" description="RNA polymerase sigma factor 70 region 4 type 2" evidence="7">
    <location>
        <begin position="124"/>
        <end position="173"/>
    </location>
</feature>
<name>A0A415E710_9FIRM</name>